<organism evidence="6 7">
    <name type="scientific">Gottfriedia luciferensis</name>
    <dbReference type="NCBI Taxonomy" id="178774"/>
    <lineage>
        <taxon>Bacteria</taxon>
        <taxon>Bacillati</taxon>
        <taxon>Bacillota</taxon>
        <taxon>Bacilli</taxon>
        <taxon>Bacillales</taxon>
        <taxon>Bacillaceae</taxon>
        <taxon>Gottfriedia</taxon>
    </lineage>
</organism>
<keyword evidence="3 4" id="KW-0472">Membrane</keyword>
<keyword evidence="7" id="KW-1185">Reference proteome</keyword>
<dbReference type="EMBL" id="MDKC01000004">
    <property type="protein sequence ID" value="ODG92864.1"/>
    <property type="molecule type" value="Genomic_DNA"/>
</dbReference>
<evidence type="ECO:0000256" key="3">
    <source>
        <dbReference type="ARBA" id="ARBA00023136"/>
    </source>
</evidence>
<proteinExistence type="inferred from homology"/>
<comment type="caution">
    <text evidence="6">The sequence shown here is derived from an EMBL/GenBank/DDBJ whole genome shotgun (WGS) entry which is preliminary data.</text>
</comment>
<dbReference type="RefSeq" id="WP_069032809.1">
    <property type="nucleotide sequence ID" value="NZ_MDKC01000004.1"/>
</dbReference>
<comment type="similarity">
    <text evidence="2 4">Belongs to the GerABKA family.</text>
</comment>
<feature type="transmembrane region" description="Helical" evidence="5">
    <location>
        <begin position="287"/>
        <end position="309"/>
    </location>
</feature>
<dbReference type="PIRSF" id="PIRSF005690">
    <property type="entry name" value="GerBA"/>
    <property type="match status" value="1"/>
</dbReference>
<feature type="transmembrane region" description="Helical" evidence="5">
    <location>
        <begin position="412"/>
        <end position="438"/>
    </location>
</feature>
<sequence>MKRESTRTDQPDLLAFLESFNHSSDIAFRTKKFNDGEKIHVVVIMFCPNLIDIQYSNKIITDIFNVIHKEDQFNFELLSNIVEAKKLRLENKIKSEVEENLFSGNLVIFNSYYNEIFFIPVANPPKRAPEESNLENSIRGPRDGFVENISDNMALIRQRLKTSTLKSIEFDIGVRSRTKVLLVYIEDIINPAILSEVKKRLSSIEKDVVVSSYEIEEALYDQPFSIFPLLDNIGRPDFVVQSLNQGRFAVLVDGNPTCLIGPTNLNQLVYSPEDIHSSFYFVNIVRYLRVIAVLTTIFLPGFYIALVTYHLDQLPYPFLATIAMSRNGLPFSAPLEACLMLSFFELFKEAGIRLPKAVGQTVAVLGGLFIGDAAIRAGLTSPAMLVMVALTVISGYTLINQNIAGNIVFLRFFILFLSSTLGLIGYFTGFFLIITMLVSLESIGQPYITLFSVPSISDFLSVLIKIPQEYKKKRNQSLHPVDVDRQKE</sequence>
<comment type="subcellular location">
    <subcellularLocation>
        <location evidence="4">Cell membrane</location>
    </subcellularLocation>
    <subcellularLocation>
        <location evidence="1">Membrane</location>
        <topology evidence="1">Multi-pass membrane protein</topology>
    </subcellularLocation>
</comment>
<gene>
    <name evidence="6" type="ORF">BED47_16920</name>
</gene>
<evidence type="ECO:0000256" key="4">
    <source>
        <dbReference type="PIRNR" id="PIRNR005690"/>
    </source>
</evidence>
<evidence type="ECO:0000313" key="7">
    <source>
        <dbReference type="Proteomes" id="UP000094580"/>
    </source>
</evidence>
<evidence type="ECO:0000313" key="6">
    <source>
        <dbReference type="EMBL" id="ODG92864.1"/>
    </source>
</evidence>
<dbReference type="PANTHER" id="PTHR22550:SF5">
    <property type="entry name" value="LEUCINE ZIPPER PROTEIN 4"/>
    <property type="match status" value="1"/>
</dbReference>
<evidence type="ECO:0000256" key="2">
    <source>
        <dbReference type="ARBA" id="ARBA00005278"/>
    </source>
</evidence>
<dbReference type="PANTHER" id="PTHR22550">
    <property type="entry name" value="SPORE GERMINATION PROTEIN"/>
    <property type="match status" value="1"/>
</dbReference>
<feature type="transmembrane region" description="Helical" evidence="5">
    <location>
        <begin position="381"/>
        <end position="400"/>
    </location>
</feature>
<dbReference type="InterPro" id="IPR004995">
    <property type="entry name" value="Spore_Ger"/>
</dbReference>
<evidence type="ECO:0000256" key="5">
    <source>
        <dbReference type="SAM" id="Phobius"/>
    </source>
</evidence>
<feature type="transmembrane region" description="Helical" evidence="5">
    <location>
        <begin position="444"/>
        <end position="464"/>
    </location>
</feature>
<accession>A0ABX2ZWR6</accession>
<name>A0ABX2ZWR6_9BACI</name>
<keyword evidence="5" id="KW-0812">Transmembrane</keyword>
<keyword evidence="5" id="KW-1133">Transmembrane helix</keyword>
<reference evidence="6 7" key="1">
    <citation type="submission" date="2016-07" db="EMBL/GenBank/DDBJ databases">
        <authorList>
            <person name="Townsley L."/>
            <person name="Shank E.A."/>
        </authorList>
    </citation>
    <scope>NUCLEOTIDE SEQUENCE [LARGE SCALE GENOMIC DNA]</scope>
    <source>
        <strain evidence="6 7">CH01</strain>
    </source>
</reference>
<dbReference type="InterPro" id="IPR050768">
    <property type="entry name" value="UPF0353/GerABKA_families"/>
</dbReference>
<protein>
    <recommendedName>
        <fullName evidence="8">Spore germination protein</fullName>
    </recommendedName>
</protein>
<evidence type="ECO:0000256" key="1">
    <source>
        <dbReference type="ARBA" id="ARBA00004141"/>
    </source>
</evidence>
<evidence type="ECO:0008006" key="8">
    <source>
        <dbReference type="Google" id="ProtNLM"/>
    </source>
</evidence>
<dbReference type="Pfam" id="PF03323">
    <property type="entry name" value="GerA"/>
    <property type="match status" value="1"/>
</dbReference>
<dbReference type="Proteomes" id="UP000094580">
    <property type="component" value="Unassembled WGS sequence"/>
</dbReference>